<dbReference type="Gene3D" id="3.30.420.10">
    <property type="entry name" value="Ribonuclease H-like superfamily/Ribonuclease H"/>
    <property type="match status" value="1"/>
</dbReference>
<dbReference type="OrthoDB" id="4923321at2"/>
<proteinExistence type="predicted"/>
<evidence type="ECO:0000313" key="1">
    <source>
        <dbReference type="EMBL" id="PFG28883.1"/>
    </source>
</evidence>
<name>A0A2A9DQK9_9CORY</name>
<evidence type="ECO:0000313" key="2">
    <source>
        <dbReference type="Proteomes" id="UP000221653"/>
    </source>
</evidence>
<dbReference type="InterPro" id="IPR036397">
    <property type="entry name" value="RNaseH_sf"/>
</dbReference>
<dbReference type="AlphaFoldDB" id="A0A2A9DQK9"/>
<accession>A0A2A9DQK9</accession>
<dbReference type="EMBL" id="PDJF01000001">
    <property type="protein sequence ID" value="PFG28883.1"/>
    <property type="molecule type" value="Genomic_DNA"/>
</dbReference>
<dbReference type="SUPFAM" id="SSF53098">
    <property type="entry name" value="Ribonuclease H-like"/>
    <property type="match status" value="1"/>
</dbReference>
<gene>
    <name evidence="1" type="ORF">ATK06_2012</name>
</gene>
<keyword evidence="2" id="KW-1185">Reference proteome</keyword>
<reference evidence="1 2" key="1">
    <citation type="submission" date="2017-10" db="EMBL/GenBank/DDBJ databases">
        <title>Sequencing the genomes of 1000 actinobacteria strains.</title>
        <authorList>
            <person name="Klenk H.-P."/>
        </authorList>
    </citation>
    <scope>NUCLEOTIDE SEQUENCE [LARGE SCALE GENOMIC DNA]</scope>
    <source>
        <strain evidence="1 2">DSM 20688</strain>
    </source>
</reference>
<protein>
    <submittedName>
        <fullName evidence="1">Uncharacterized protein</fullName>
    </submittedName>
</protein>
<dbReference type="RefSeq" id="WP_048380599.1">
    <property type="nucleotide sequence ID" value="NZ_LDYE01000007.1"/>
</dbReference>
<dbReference type="Proteomes" id="UP000221653">
    <property type="component" value="Unassembled WGS sequence"/>
</dbReference>
<dbReference type="STRING" id="1724.GCA_001044175_02148"/>
<comment type="caution">
    <text evidence="1">The sequence shown here is derived from an EMBL/GenBank/DDBJ whole genome shotgun (WGS) entry which is preliminary data.</text>
</comment>
<dbReference type="InterPro" id="IPR012337">
    <property type="entry name" value="RNaseH-like_sf"/>
</dbReference>
<dbReference type="GO" id="GO:0003676">
    <property type="term" value="F:nucleic acid binding"/>
    <property type="evidence" value="ECO:0007669"/>
    <property type="project" value="InterPro"/>
</dbReference>
<organism evidence="1 2">
    <name type="scientific">Corynebacterium renale</name>
    <dbReference type="NCBI Taxonomy" id="1724"/>
    <lineage>
        <taxon>Bacteria</taxon>
        <taxon>Bacillati</taxon>
        <taxon>Actinomycetota</taxon>
        <taxon>Actinomycetes</taxon>
        <taxon>Mycobacteriales</taxon>
        <taxon>Corynebacteriaceae</taxon>
        <taxon>Corynebacterium</taxon>
    </lineage>
</organism>
<sequence length="353" mass="39631">MEVFSVSAGFVVGRNRAGNVEIRFSAVTVIGKDQWWWTTTRHAAQRPFKFRRGRRLNMLRIDQWRTNPKRKSEGLAIWSLVMDILDEWTASCDQLRAMGLNVHQFVGNMLYDYSITSRWTDSSEPRALRSLELAKQCLPRMDRGLQPLTGKRPPRNAAGKVVFDEWGYPVGVTGLEKEFAGRDVGAVDASVLHEPGMPKKAIFGAVITTSGVCKVQQFPNARTSFRAEGQALRWALETLFRRGKRKSGKPLLLCDSADTVSNLAVPRPLSGVATVRWVPGHIGHPLNEAAHHLAFGANRAYALGKMQVFHDTVKPQIVREAKRQWKKFHNGEHVTATPYRKILLAAGLVEIKD</sequence>